<name>A0AAV4LPL3_BABCB</name>
<dbReference type="AlphaFoldDB" id="A0AAV4LPL3"/>
<gene>
    <name evidence="2" type="ORF">BcabD6B2_09770</name>
</gene>
<dbReference type="Proteomes" id="UP001497744">
    <property type="component" value="Unassembled WGS sequence"/>
</dbReference>
<comment type="caution">
    <text evidence="2">The sequence shown here is derived from an EMBL/GenBank/DDBJ whole genome shotgun (WGS) entry which is preliminary data.</text>
</comment>
<keyword evidence="1" id="KW-1133">Transmembrane helix</keyword>
<sequence length="96" mass="10117">MQAGALDYGVTLAFYTGTGMAIGICLTHVATIGAFKVFKLSLKAIKRLIQVICQIHRTGKVHGSKAVGEGSAVGIGKRFEILPAAFAGTLRIVETR</sequence>
<accession>A0AAV4LPL3</accession>
<reference evidence="2 3" key="1">
    <citation type="submission" date="2021-06" db="EMBL/GenBank/DDBJ databases">
        <title>Genome sequence of Babesia caballi.</title>
        <authorList>
            <person name="Yamagishi J."/>
            <person name="Kidaka T."/>
            <person name="Ochi A."/>
        </authorList>
    </citation>
    <scope>NUCLEOTIDE SEQUENCE [LARGE SCALE GENOMIC DNA]</scope>
    <source>
        <strain evidence="2">USDA-D6B2</strain>
    </source>
</reference>
<dbReference type="GeneID" id="94193025"/>
<protein>
    <submittedName>
        <fullName evidence="2">Uncharacterized protein</fullName>
    </submittedName>
</protein>
<dbReference type="EMBL" id="BPLF01000001">
    <property type="protein sequence ID" value="GIX61542.1"/>
    <property type="molecule type" value="Genomic_DNA"/>
</dbReference>
<feature type="transmembrane region" description="Helical" evidence="1">
    <location>
        <begin position="12"/>
        <end position="38"/>
    </location>
</feature>
<keyword evidence="1" id="KW-0812">Transmembrane</keyword>
<organism evidence="2 3">
    <name type="scientific">Babesia caballi</name>
    <dbReference type="NCBI Taxonomy" id="5871"/>
    <lineage>
        <taxon>Eukaryota</taxon>
        <taxon>Sar</taxon>
        <taxon>Alveolata</taxon>
        <taxon>Apicomplexa</taxon>
        <taxon>Aconoidasida</taxon>
        <taxon>Piroplasmida</taxon>
        <taxon>Babesiidae</taxon>
        <taxon>Babesia</taxon>
    </lineage>
</organism>
<evidence type="ECO:0000313" key="3">
    <source>
        <dbReference type="Proteomes" id="UP001497744"/>
    </source>
</evidence>
<evidence type="ECO:0000313" key="2">
    <source>
        <dbReference type="EMBL" id="GIX61542.1"/>
    </source>
</evidence>
<keyword evidence="3" id="KW-1185">Reference proteome</keyword>
<proteinExistence type="predicted"/>
<dbReference type="RefSeq" id="XP_067713613.1">
    <property type="nucleotide sequence ID" value="XM_067857512.1"/>
</dbReference>
<evidence type="ECO:0000256" key="1">
    <source>
        <dbReference type="SAM" id="Phobius"/>
    </source>
</evidence>
<keyword evidence="1" id="KW-0472">Membrane</keyword>